<proteinExistence type="predicted"/>
<dbReference type="AlphaFoldDB" id="A0A2V2VRB4"/>
<reference evidence="2 3" key="1">
    <citation type="journal article" date="2018" name="Microb. Genom.">
        <title>Expanding an expanded genome: long-read sequencing of Trypanosoma cruzi.</title>
        <authorList>
            <person name="Berna L."/>
            <person name="Rodriguez M."/>
            <person name="Chiribao M.L."/>
            <person name="Parodi-Talice A."/>
            <person name="Pita S."/>
            <person name="Rijo G."/>
            <person name="Alvarez-Valin F."/>
            <person name="Robello C."/>
        </authorList>
    </citation>
    <scope>NUCLEOTIDE SEQUENCE [LARGE SCALE GENOMIC DNA]</scope>
    <source>
        <strain evidence="2 3">Dm28c</strain>
    </source>
</reference>
<dbReference type="VEuPathDB" id="TriTrypDB:TcBrA4_0127710"/>
<name>A0A2V2VRB4_TRYCR</name>
<dbReference type="VEuPathDB" id="TriTrypDB:TcG_01525"/>
<evidence type="ECO:0000313" key="3">
    <source>
        <dbReference type="Proteomes" id="UP000246121"/>
    </source>
</evidence>
<dbReference type="VEuPathDB" id="TriTrypDB:TcCLB.510651.10"/>
<sequence length="188" mass="21510">MDSSYTPPRLETCSFRPVASDDDDDDDEGEFRRIACRDAVVREYLNNLPCVFEGDACPSHVDEDERVENEIAQLDRDGLKKRVGSETRRCNEALMELLEQEQQMSSTLAGMRHLESRLRDSEGVLSCCVSSYGRLTNALKNCVARRRMHGVSCLTPRWIWRTPVKGRSICSAVSMPRRKVRENAMPFY</sequence>
<dbReference type="EMBL" id="PRFA01000010">
    <property type="protein sequence ID" value="PWU98979.1"/>
    <property type="molecule type" value="Genomic_DNA"/>
</dbReference>
<comment type="caution">
    <text evidence="2">The sequence shown here is derived from an EMBL/GenBank/DDBJ whole genome shotgun (WGS) entry which is preliminary data.</text>
</comment>
<feature type="region of interest" description="Disordered" evidence="1">
    <location>
        <begin position="1"/>
        <end position="29"/>
    </location>
</feature>
<dbReference type="VEuPathDB" id="TriTrypDB:BCY84_14995"/>
<evidence type="ECO:0000313" key="2">
    <source>
        <dbReference type="EMBL" id="PWU98979.1"/>
    </source>
</evidence>
<dbReference type="Proteomes" id="UP000246121">
    <property type="component" value="Unassembled WGS sequence"/>
</dbReference>
<protein>
    <submittedName>
        <fullName evidence="2">Uncharacterized protein</fullName>
    </submittedName>
</protein>
<evidence type="ECO:0000256" key="1">
    <source>
        <dbReference type="SAM" id="MobiDB-lite"/>
    </source>
</evidence>
<feature type="compositionally biased region" description="Acidic residues" evidence="1">
    <location>
        <begin position="20"/>
        <end position="29"/>
    </location>
</feature>
<accession>A0A2V2VRB4</accession>
<dbReference type="VEuPathDB" id="TriTrypDB:TcCL_NonESM02826"/>
<organism evidence="2 3">
    <name type="scientific">Trypanosoma cruzi</name>
    <dbReference type="NCBI Taxonomy" id="5693"/>
    <lineage>
        <taxon>Eukaryota</taxon>
        <taxon>Discoba</taxon>
        <taxon>Euglenozoa</taxon>
        <taxon>Kinetoplastea</taxon>
        <taxon>Metakinetoplastina</taxon>
        <taxon>Trypanosomatida</taxon>
        <taxon>Trypanosomatidae</taxon>
        <taxon>Trypanosoma</taxon>
        <taxon>Schizotrypanum</taxon>
    </lineage>
</organism>
<dbReference type="VEuPathDB" id="TriTrypDB:C4B63_10g476"/>
<gene>
    <name evidence="2" type="ORF">C4B63_10g476</name>
</gene>
<dbReference type="VEuPathDB" id="TriTrypDB:C3747_47g105"/>